<name>A0A9W8E616_9FUNG</name>
<dbReference type="EMBL" id="JANBPY010001552">
    <property type="protein sequence ID" value="KAJ1959584.1"/>
    <property type="molecule type" value="Genomic_DNA"/>
</dbReference>
<dbReference type="Gene3D" id="1.20.1080.10">
    <property type="entry name" value="Glycerol uptake facilitator protein"/>
    <property type="match status" value="1"/>
</dbReference>
<dbReference type="OrthoDB" id="3222at2759"/>
<dbReference type="GO" id="GO:0015254">
    <property type="term" value="F:glycerol channel activity"/>
    <property type="evidence" value="ECO:0007669"/>
    <property type="project" value="TreeGrafter"/>
</dbReference>
<evidence type="ECO:0000313" key="10">
    <source>
        <dbReference type="EMBL" id="KAJ1959584.1"/>
    </source>
</evidence>
<feature type="transmembrane region" description="Helical" evidence="9">
    <location>
        <begin position="279"/>
        <end position="302"/>
    </location>
</feature>
<feature type="transmembrane region" description="Helical" evidence="9">
    <location>
        <begin position="243"/>
        <end position="267"/>
    </location>
</feature>
<dbReference type="GO" id="GO:0015250">
    <property type="term" value="F:water channel activity"/>
    <property type="evidence" value="ECO:0007669"/>
    <property type="project" value="TreeGrafter"/>
</dbReference>
<dbReference type="NCBIfam" id="TIGR00861">
    <property type="entry name" value="MIP"/>
    <property type="match status" value="1"/>
</dbReference>
<feature type="transmembrane region" description="Helical" evidence="9">
    <location>
        <begin position="330"/>
        <end position="352"/>
    </location>
</feature>
<dbReference type="InterPro" id="IPR023271">
    <property type="entry name" value="Aquaporin-like"/>
</dbReference>
<organism evidence="10 11">
    <name type="scientific">Dispira parvispora</name>
    <dbReference type="NCBI Taxonomy" id="1520584"/>
    <lineage>
        <taxon>Eukaryota</taxon>
        <taxon>Fungi</taxon>
        <taxon>Fungi incertae sedis</taxon>
        <taxon>Zoopagomycota</taxon>
        <taxon>Kickxellomycotina</taxon>
        <taxon>Dimargaritomycetes</taxon>
        <taxon>Dimargaritales</taxon>
        <taxon>Dimargaritaceae</taxon>
        <taxon>Dispira</taxon>
    </lineage>
</organism>
<dbReference type="PRINTS" id="PR02019">
    <property type="entry name" value="AQUAPORIN7"/>
</dbReference>
<dbReference type="InterPro" id="IPR050363">
    <property type="entry name" value="MIP/Aquaporin"/>
</dbReference>
<evidence type="ECO:0000256" key="2">
    <source>
        <dbReference type="ARBA" id="ARBA00006175"/>
    </source>
</evidence>
<dbReference type="CDD" id="cd00333">
    <property type="entry name" value="MIP"/>
    <property type="match status" value="1"/>
</dbReference>
<comment type="caution">
    <text evidence="10">The sequence shown here is derived from an EMBL/GenBank/DDBJ whole genome shotgun (WGS) entry which is preliminary data.</text>
</comment>
<evidence type="ECO:0000256" key="4">
    <source>
        <dbReference type="ARBA" id="ARBA00022692"/>
    </source>
</evidence>
<dbReference type="PANTHER" id="PTHR43829">
    <property type="entry name" value="AQUAPORIN OR AQUAGLYCEROPORIN RELATED"/>
    <property type="match status" value="1"/>
</dbReference>
<comment type="subcellular location">
    <subcellularLocation>
        <location evidence="1">Membrane</location>
        <topology evidence="1">Multi-pass membrane protein</topology>
    </subcellularLocation>
</comment>
<dbReference type="Pfam" id="PF00230">
    <property type="entry name" value="MIP"/>
    <property type="match status" value="1"/>
</dbReference>
<reference evidence="10" key="1">
    <citation type="submission" date="2022-07" db="EMBL/GenBank/DDBJ databases">
        <title>Phylogenomic reconstructions and comparative analyses of Kickxellomycotina fungi.</title>
        <authorList>
            <person name="Reynolds N.K."/>
            <person name="Stajich J.E."/>
            <person name="Barry K."/>
            <person name="Grigoriev I.V."/>
            <person name="Crous P."/>
            <person name="Smith M.E."/>
        </authorList>
    </citation>
    <scope>NUCLEOTIDE SEQUENCE</scope>
    <source>
        <strain evidence="10">RSA 1196</strain>
    </source>
</reference>
<proteinExistence type="inferred from homology"/>
<accession>A0A9W8E616</accession>
<dbReference type="InterPro" id="IPR000425">
    <property type="entry name" value="MIP"/>
</dbReference>
<dbReference type="InterPro" id="IPR022357">
    <property type="entry name" value="MIP_CS"/>
</dbReference>
<evidence type="ECO:0000256" key="9">
    <source>
        <dbReference type="SAM" id="Phobius"/>
    </source>
</evidence>
<feature type="transmembrane region" description="Helical" evidence="9">
    <location>
        <begin position="112"/>
        <end position="136"/>
    </location>
</feature>
<keyword evidence="5 9" id="KW-1133">Transmembrane helix</keyword>
<evidence type="ECO:0000313" key="11">
    <source>
        <dbReference type="Proteomes" id="UP001150925"/>
    </source>
</evidence>
<keyword evidence="6 9" id="KW-0472">Membrane</keyword>
<gene>
    <name evidence="10" type="primary">FPS1_4</name>
    <name evidence="10" type="ORF">IWQ62_004552</name>
</gene>
<dbReference type="GO" id="GO:0005886">
    <property type="term" value="C:plasma membrane"/>
    <property type="evidence" value="ECO:0007669"/>
    <property type="project" value="TreeGrafter"/>
</dbReference>
<keyword evidence="4 7" id="KW-0812">Transmembrane</keyword>
<evidence type="ECO:0000256" key="6">
    <source>
        <dbReference type="ARBA" id="ARBA00023136"/>
    </source>
</evidence>
<evidence type="ECO:0000256" key="7">
    <source>
        <dbReference type="RuleBase" id="RU000477"/>
    </source>
</evidence>
<dbReference type="PROSITE" id="PS00221">
    <property type="entry name" value="MIP"/>
    <property type="match status" value="1"/>
</dbReference>
<comment type="similarity">
    <text evidence="2 7">Belongs to the MIP/aquaporin (TC 1.A.8) family.</text>
</comment>
<dbReference type="PRINTS" id="PR00783">
    <property type="entry name" value="MINTRINSICP"/>
</dbReference>
<evidence type="ECO:0000256" key="1">
    <source>
        <dbReference type="ARBA" id="ARBA00004141"/>
    </source>
</evidence>
<feature type="transmembrane region" description="Helical" evidence="9">
    <location>
        <begin position="142"/>
        <end position="162"/>
    </location>
</feature>
<evidence type="ECO:0000256" key="8">
    <source>
        <dbReference type="SAM" id="MobiDB-lite"/>
    </source>
</evidence>
<feature type="region of interest" description="Disordered" evidence="8">
    <location>
        <begin position="43"/>
        <end position="65"/>
    </location>
</feature>
<keyword evidence="3 7" id="KW-0813">Transport</keyword>
<feature type="transmembrane region" description="Helical" evidence="9">
    <location>
        <begin position="193"/>
        <end position="212"/>
    </location>
</feature>
<evidence type="ECO:0000256" key="3">
    <source>
        <dbReference type="ARBA" id="ARBA00022448"/>
    </source>
</evidence>
<sequence>MASAADPKSAHPFLPTEIDQAHEEAPSPNVYHLVGTSNVKQPLAAAKPEAQPLQSAEQGYYPQSGIHPRYQNPEAMMEKQEIDEVPSWEKRFPRLGGIFEKAHSLRTRYNDYLAEFAGTLTLVLLGDGVLATVILYPEGTETSVWLMVSFGWGFALTMALFVSGGVSGGHVNPAITFAAACLRGFPWRKVPGYVAMQLLGAFCGAGLLFGLVKSSIDHRDGGERHVLGLKGTGGIFATYPQPWITIGTAFLAEAFATGVLVLCIYAITDERNMPGTRIAPLAIGFALTAISMSLGFQTGFAVNPARDLGPRVFTACAGYSSSPFHAFTKYAWVPVVAPFVGAVLGGLVYDFFINHPRLEIREDRRHS</sequence>
<dbReference type="AlphaFoldDB" id="A0A9W8E616"/>
<keyword evidence="11" id="KW-1185">Reference proteome</keyword>
<evidence type="ECO:0000256" key="5">
    <source>
        <dbReference type="ARBA" id="ARBA00022989"/>
    </source>
</evidence>
<dbReference type="Proteomes" id="UP001150925">
    <property type="component" value="Unassembled WGS sequence"/>
</dbReference>
<dbReference type="PANTHER" id="PTHR43829:SF9">
    <property type="entry name" value="AQUAPORIN-9"/>
    <property type="match status" value="1"/>
</dbReference>
<dbReference type="SUPFAM" id="SSF81338">
    <property type="entry name" value="Aquaporin-like"/>
    <property type="match status" value="1"/>
</dbReference>
<protein>
    <submittedName>
        <fullName evidence="10">Glycerol channel</fullName>
    </submittedName>
</protein>